<dbReference type="EMBL" id="SDMP01000001">
    <property type="protein sequence ID" value="RYR76070.1"/>
    <property type="molecule type" value="Genomic_DNA"/>
</dbReference>
<evidence type="ECO:0000313" key="1">
    <source>
        <dbReference type="EMBL" id="RYR76070.1"/>
    </source>
</evidence>
<protein>
    <submittedName>
        <fullName evidence="1">Uncharacterized protein</fullName>
    </submittedName>
</protein>
<comment type="caution">
    <text evidence="1">The sequence shown here is derived from an EMBL/GenBank/DDBJ whole genome shotgun (WGS) entry which is preliminary data.</text>
</comment>
<reference evidence="1 2" key="1">
    <citation type="submission" date="2019-01" db="EMBL/GenBank/DDBJ databases">
        <title>Sequencing of cultivated peanut Arachis hypogaea provides insights into genome evolution and oil improvement.</title>
        <authorList>
            <person name="Chen X."/>
        </authorList>
    </citation>
    <scope>NUCLEOTIDE SEQUENCE [LARGE SCALE GENOMIC DNA]</scope>
    <source>
        <strain evidence="2">cv. Fuhuasheng</strain>
        <tissue evidence="1">Leaves</tissue>
    </source>
</reference>
<dbReference type="Proteomes" id="UP000289738">
    <property type="component" value="Chromosome A01"/>
</dbReference>
<organism evidence="1 2">
    <name type="scientific">Arachis hypogaea</name>
    <name type="common">Peanut</name>
    <dbReference type="NCBI Taxonomy" id="3818"/>
    <lineage>
        <taxon>Eukaryota</taxon>
        <taxon>Viridiplantae</taxon>
        <taxon>Streptophyta</taxon>
        <taxon>Embryophyta</taxon>
        <taxon>Tracheophyta</taxon>
        <taxon>Spermatophyta</taxon>
        <taxon>Magnoliopsida</taxon>
        <taxon>eudicotyledons</taxon>
        <taxon>Gunneridae</taxon>
        <taxon>Pentapetalae</taxon>
        <taxon>rosids</taxon>
        <taxon>fabids</taxon>
        <taxon>Fabales</taxon>
        <taxon>Fabaceae</taxon>
        <taxon>Papilionoideae</taxon>
        <taxon>50 kb inversion clade</taxon>
        <taxon>dalbergioids sensu lato</taxon>
        <taxon>Dalbergieae</taxon>
        <taxon>Pterocarpus clade</taxon>
        <taxon>Arachis</taxon>
    </lineage>
</organism>
<dbReference type="AlphaFoldDB" id="A0A445EKS6"/>
<accession>A0A445EKS6</accession>
<sequence>MQLRSGKIIHMADELSDVNGGSSINDSIPVSMQQANVTSRLEGSIETESIVVTTVHTGNVGRNTRPCGTLPPYQPPLTAGWPPYGLPPGYTPPMGGFVSSIHFGNTSGVNNTQNPQQYSEYSRDYNVGSTSNAANSMVVYRQQVEENHHDLVNLLTQQITIILNPMMVDHESKFERLARQVE</sequence>
<name>A0A445EKS6_ARAHY</name>
<keyword evidence="2" id="KW-1185">Reference proteome</keyword>
<proteinExistence type="predicted"/>
<evidence type="ECO:0000313" key="2">
    <source>
        <dbReference type="Proteomes" id="UP000289738"/>
    </source>
</evidence>
<gene>
    <name evidence="1" type="ORF">Ahy_A01g000662</name>
</gene>